<keyword evidence="2 4" id="KW-0238">DNA-binding</keyword>
<dbReference type="RefSeq" id="WP_210032365.1">
    <property type="nucleotide sequence ID" value="NZ_JAGINU010000001.1"/>
</dbReference>
<dbReference type="EMBL" id="JAGINU010000001">
    <property type="protein sequence ID" value="MBP2369804.1"/>
    <property type="molecule type" value="Genomic_DNA"/>
</dbReference>
<feature type="region of interest" description="Disordered" evidence="5">
    <location>
        <begin position="1"/>
        <end position="20"/>
    </location>
</feature>
<keyword evidence="1" id="KW-0805">Transcription regulation</keyword>
<dbReference type="InterPro" id="IPR009057">
    <property type="entry name" value="Homeodomain-like_sf"/>
</dbReference>
<evidence type="ECO:0000313" key="7">
    <source>
        <dbReference type="EMBL" id="MBP2369804.1"/>
    </source>
</evidence>
<organism evidence="7 8">
    <name type="scientific">Pseudonocardia parietis</name>
    <dbReference type="NCBI Taxonomy" id="570936"/>
    <lineage>
        <taxon>Bacteria</taxon>
        <taxon>Bacillati</taxon>
        <taxon>Actinomycetota</taxon>
        <taxon>Actinomycetes</taxon>
        <taxon>Pseudonocardiales</taxon>
        <taxon>Pseudonocardiaceae</taxon>
        <taxon>Pseudonocardia</taxon>
    </lineage>
</organism>
<name>A0ABS4W2A3_9PSEU</name>
<feature type="DNA-binding region" description="H-T-H motif" evidence="4">
    <location>
        <begin position="273"/>
        <end position="292"/>
    </location>
</feature>
<dbReference type="SUPFAM" id="SSF46689">
    <property type="entry name" value="Homeodomain-like"/>
    <property type="match status" value="2"/>
</dbReference>
<feature type="domain" description="HTH tetR-type" evidence="6">
    <location>
        <begin position="24"/>
        <end position="84"/>
    </location>
</feature>
<feature type="domain" description="HTH tetR-type" evidence="6">
    <location>
        <begin position="250"/>
        <end position="310"/>
    </location>
</feature>
<comment type="caution">
    <text evidence="7">The sequence shown here is derived from an EMBL/GenBank/DDBJ whole genome shotgun (WGS) entry which is preliminary data.</text>
</comment>
<dbReference type="InterPro" id="IPR001647">
    <property type="entry name" value="HTH_TetR"/>
</dbReference>
<dbReference type="PANTHER" id="PTHR30055">
    <property type="entry name" value="HTH-TYPE TRANSCRIPTIONAL REGULATOR RUTR"/>
    <property type="match status" value="1"/>
</dbReference>
<dbReference type="Gene3D" id="1.10.357.10">
    <property type="entry name" value="Tetracycline Repressor, domain 2"/>
    <property type="match status" value="2"/>
</dbReference>
<dbReference type="InterPro" id="IPR023772">
    <property type="entry name" value="DNA-bd_HTH_TetR-type_CS"/>
</dbReference>
<dbReference type="PROSITE" id="PS01081">
    <property type="entry name" value="HTH_TETR_1"/>
    <property type="match status" value="1"/>
</dbReference>
<evidence type="ECO:0000256" key="1">
    <source>
        <dbReference type="ARBA" id="ARBA00023015"/>
    </source>
</evidence>
<dbReference type="InterPro" id="IPR050109">
    <property type="entry name" value="HTH-type_TetR-like_transc_reg"/>
</dbReference>
<accession>A0ABS4W2A3</accession>
<protein>
    <submittedName>
        <fullName evidence="7">AcrR family transcriptional regulator</fullName>
    </submittedName>
</protein>
<evidence type="ECO:0000259" key="6">
    <source>
        <dbReference type="PROSITE" id="PS50977"/>
    </source>
</evidence>
<evidence type="ECO:0000313" key="8">
    <source>
        <dbReference type="Proteomes" id="UP001519295"/>
    </source>
</evidence>
<dbReference type="PRINTS" id="PR00455">
    <property type="entry name" value="HTHTETR"/>
</dbReference>
<evidence type="ECO:0000256" key="5">
    <source>
        <dbReference type="SAM" id="MobiDB-lite"/>
    </source>
</evidence>
<keyword evidence="3" id="KW-0804">Transcription</keyword>
<keyword evidence="8" id="KW-1185">Reference proteome</keyword>
<dbReference type="Proteomes" id="UP001519295">
    <property type="component" value="Unassembled WGS sequence"/>
</dbReference>
<feature type="DNA-binding region" description="H-T-H motif" evidence="4">
    <location>
        <begin position="47"/>
        <end position="66"/>
    </location>
</feature>
<evidence type="ECO:0000256" key="3">
    <source>
        <dbReference type="ARBA" id="ARBA00023163"/>
    </source>
</evidence>
<proteinExistence type="predicted"/>
<gene>
    <name evidence="7" type="ORF">JOF36_005500</name>
</gene>
<dbReference type="PROSITE" id="PS50977">
    <property type="entry name" value="HTH_TETR_2"/>
    <property type="match status" value="2"/>
</dbReference>
<reference evidence="7 8" key="1">
    <citation type="submission" date="2021-03" db="EMBL/GenBank/DDBJ databases">
        <title>Sequencing the genomes of 1000 actinobacteria strains.</title>
        <authorList>
            <person name="Klenk H.-P."/>
        </authorList>
    </citation>
    <scope>NUCLEOTIDE SEQUENCE [LARGE SCALE GENOMIC DNA]</scope>
    <source>
        <strain evidence="7 8">DSM 45256</strain>
    </source>
</reference>
<evidence type="ECO:0000256" key="4">
    <source>
        <dbReference type="PROSITE-ProRule" id="PRU00335"/>
    </source>
</evidence>
<evidence type="ECO:0000256" key="2">
    <source>
        <dbReference type="ARBA" id="ARBA00023125"/>
    </source>
</evidence>
<dbReference type="Pfam" id="PF00440">
    <property type="entry name" value="TetR_N"/>
    <property type="match status" value="2"/>
</dbReference>
<sequence length="448" mass="48540">MGNDGVARRASYGPRSPVVGERGARTRAHIRDVALGLFAERGYHATSVDDVAVAAGVSRATLYQYFEGKDQVFAELLDECGGALLRLIRRLGRLGPTPVGFDNLHWWLGEWAWVYDRYAPMFVQWDVIDHSGRPFRPMVATFVDAYAAGIAARLGESGFADPERLELGAALLLVVHRVNLYRHTEFVRAGERELLDGLAVVVQLVLFPETPPDVVAGLVTCEPDEAARPPVPRPFAAPPTSRPDLGTRAQGTVRQLLDAGLAAFSAHGFRHANLDAVAADAGVARATLYKYFRDKASLLVALSEEAARAVIAEVERLPELYPPCGLPPAPADVRAWLDSYVAVNARYRGVLAVWFDEPEMPRPVRVAAASASAHLYWGVAAFLGALDRPYPFHPQAAGLVMLALLQRVPAGLAELFPDRPPADVARTIAVFVQRGLLNRAAAPADGNP</sequence>
<dbReference type="PANTHER" id="PTHR30055:SF234">
    <property type="entry name" value="HTH-TYPE TRANSCRIPTIONAL REGULATOR BETI"/>
    <property type="match status" value="1"/>
</dbReference>